<evidence type="ECO:0000313" key="3">
    <source>
        <dbReference type="EMBL" id="PNH03096.1"/>
    </source>
</evidence>
<dbReference type="Gene3D" id="3.40.50.1820">
    <property type="entry name" value="alpha/beta hydrolase"/>
    <property type="match status" value="1"/>
</dbReference>
<dbReference type="AlphaFoldDB" id="A0A2J7ZS47"/>
<dbReference type="InterPro" id="IPR004331">
    <property type="entry name" value="SPX_dom"/>
</dbReference>
<feature type="region of interest" description="Disordered" evidence="1">
    <location>
        <begin position="31"/>
        <end position="67"/>
    </location>
</feature>
<gene>
    <name evidence="3" type="ORF">TSOC_010885</name>
</gene>
<evidence type="ECO:0000259" key="2">
    <source>
        <dbReference type="PROSITE" id="PS51382"/>
    </source>
</evidence>
<sequence length="384" mass="39444">MKFARLLRTTAEDLPELQCLFHIYKHMKKQLKKLPARAEPKPPPPQGDGPSAAHEPPPQPPSPRAAAADAAAEAARAAVEAAEEARFTAVLTEHLQRLNDRFLEREETCVIQLERLEVEVGQCSSVAKAAKTAAEGARAAATATATATGGRGGAAATAASGDAAGVGPAGAGSVGAAGAGADADASRAVAAAAAAAAAAAQGTLNAVTEQRAQLYKRFVNFHGQCAAAVASRTAACPESPSCSTIPAASSSAPNGGGGGGPPPLGRRFLGELGRAVAELRAGDKRLDDPATVSRLKRVLETYTDVTRYPRPRRTDATVIVAATDDAYVSVESVRQMHSYYAGSELRLVSGGHVSAFLMHQTAFRGAIRDSLARVAAPPPPQQPQ</sequence>
<protein>
    <recommendedName>
        <fullName evidence="2">SPX domain-containing protein</fullName>
    </recommendedName>
</protein>
<name>A0A2J7ZS47_9CHLO</name>
<organism evidence="3 4">
    <name type="scientific">Tetrabaena socialis</name>
    <dbReference type="NCBI Taxonomy" id="47790"/>
    <lineage>
        <taxon>Eukaryota</taxon>
        <taxon>Viridiplantae</taxon>
        <taxon>Chlorophyta</taxon>
        <taxon>core chlorophytes</taxon>
        <taxon>Chlorophyceae</taxon>
        <taxon>CS clade</taxon>
        <taxon>Chlamydomonadales</taxon>
        <taxon>Tetrabaenaceae</taxon>
        <taxon>Tetrabaena</taxon>
    </lineage>
</organism>
<reference evidence="3 4" key="1">
    <citation type="journal article" date="2017" name="Mol. Biol. Evol.">
        <title>The 4-celled Tetrabaena socialis nuclear genome reveals the essential components for genetic control of cell number at the origin of multicellularity in the volvocine lineage.</title>
        <authorList>
            <person name="Featherston J."/>
            <person name="Arakaki Y."/>
            <person name="Hanschen E.R."/>
            <person name="Ferris P.J."/>
            <person name="Michod R.E."/>
            <person name="Olson B.J.S.C."/>
            <person name="Nozaki H."/>
            <person name="Durand P.M."/>
        </authorList>
    </citation>
    <scope>NUCLEOTIDE SEQUENCE [LARGE SCALE GENOMIC DNA]</scope>
    <source>
        <strain evidence="3 4">NIES-571</strain>
    </source>
</reference>
<dbReference type="SUPFAM" id="SSF53474">
    <property type="entry name" value="alpha/beta-Hydrolases"/>
    <property type="match status" value="1"/>
</dbReference>
<feature type="region of interest" description="Disordered" evidence="1">
    <location>
        <begin position="240"/>
        <end position="265"/>
    </location>
</feature>
<feature type="compositionally biased region" description="Polar residues" evidence="1">
    <location>
        <begin position="240"/>
        <end position="253"/>
    </location>
</feature>
<dbReference type="InterPro" id="IPR019149">
    <property type="entry name" value="ABHD18"/>
</dbReference>
<evidence type="ECO:0000256" key="1">
    <source>
        <dbReference type="SAM" id="MobiDB-lite"/>
    </source>
</evidence>
<dbReference type="Pfam" id="PF09752">
    <property type="entry name" value="ABHD18"/>
    <property type="match status" value="1"/>
</dbReference>
<dbReference type="PANTHER" id="PTHR13617">
    <property type="entry name" value="PROTEIN ABHD18"/>
    <property type="match status" value="1"/>
</dbReference>
<dbReference type="PROSITE" id="PS51382">
    <property type="entry name" value="SPX"/>
    <property type="match status" value="1"/>
</dbReference>
<proteinExistence type="predicted"/>
<dbReference type="PANTHER" id="PTHR13617:SF14">
    <property type="entry name" value="PROTEIN ABHD18"/>
    <property type="match status" value="1"/>
</dbReference>
<accession>A0A2J7ZS47</accession>
<evidence type="ECO:0000313" key="4">
    <source>
        <dbReference type="Proteomes" id="UP000236333"/>
    </source>
</evidence>
<dbReference type="InterPro" id="IPR029058">
    <property type="entry name" value="AB_hydrolase_fold"/>
</dbReference>
<feature type="domain" description="SPX" evidence="2">
    <location>
        <begin position="1"/>
        <end position="384"/>
    </location>
</feature>
<keyword evidence="4" id="KW-1185">Reference proteome</keyword>
<dbReference type="Proteomes" id="UP000236333">
    <property type="component" value="Unassembled WGS sequence"/>
</dbReference>
<dbReference type="EMBL" id="PGGS01000548">
    <property type="protein sequence ID" value="PNH03096.1"/>
    <property type="molecule type" value="Genomic_DNA"/>
</dbReference>
<dbReference type="OrthoDB" id="9987145at2759"/>
<comment type="caution">
    <text evidence="3">The sequence shown here is derived from an EMBL/GenBank/DDBJ whole genome shotgun (WGS) entry which is preliminary data.</text>
</comment>